<evidence type="ECO:0000259" key="4">
    <source>
        <dbReference type="Pfam" id="PF01420"/>
    </source>
</evidence>
<dbReference type="CDD" id="cd17246">
    <property type="entry name" value="RMtype1_S_SonII-TRD2-CR2_like"/>
    <property type="match status" value="1"/>
</dbReference>
<protein>
    <recommendedName>
        <fullName evidence="4">Type I restriction modification DNA specificity domain-containing protein</fullName>
    </recommendedName>
</protein>
<evidence type="ECO:0000256" key="2">
    <source>
        <dbReference type="ARBA" id="ARBA00022747"/>
    </source>
</evidence>
<dbReference type="GO" id="GO:0009307">
    <property type="term" value="P:DNA restriction-modification system"/>
    <property type="evidence" value="ECO:0007669"/>
    <property type="project" value="UniProtKB-KW"/>
</dbReference>
<dbReference type="GO" id="GO:0003677">
    <property type="term" value="F:DNA binding"/>
    <property type="evidence" value="ECO:0007669"/>
    <property type="project" value="UniProtKB-KW"/>
</dbReference>
<evidence type="ECO:0000256" key="1">
    <source>
        <dbReference type="ARBA" id="ARBA00010923"/>
    </source>
</evidence>
<dbReference type="EMBL" id="CP017449">
    <property type="protein sequence ID" value="AOV18701.1"/>
    <property type="molecule type" value="Genomic_DNA"/>
</dbReference>
<dbReference type="Pfam" id="PF01420">
    <property type="entry name" value="Methylase_S"/>
    <property type="match status" value="1"/>
</dbReference>
<dbReference type="REBASE" id="162236">
    <property type="entry name" value="S.AprV6ORF15765P"/>
</dbReference>
<feature type="domain" description="Type I restriction modification DNA specificity" evidence="4">
    <location>
        <begin position="65"/>
        <end position="180"/>
    </location>
</feature>
<dbReference type="InterPro" id="IPR052021">
    <property type="entry name" value="Type-I_RS_S_subunit"/>
</dbReference>
<evidence type="ECO:0000313" key="6">
    <source>
        <dbReference type="Proteomes" id="UP000095342"/>
    </source>
</evidence>
<name>A0A1D8KCL7_9GAMM</name>
<evidence type="ECO:0000256" key="3">
    <source>
        <dbReference type="ARBA" id="ARBA00023125"/>
    </source>
</evidence>
<comment type="similarity">
    <text evidence="1">Belongs to the type-I restriction system S methylase family.</text>
</comment>
<organism evidence="5 6">
    <name type="scientific">Acidihalobacter aeolianus</name>
    <dbReference type="NCBI Taxonomy" id="2792603"/>
    <lineage>
        <taxon>Bacteria</taxon>
        <taxon>Pseudomonadati</taxon>
        <taxon>Pseudomonadota</taxon>
        <taxon>Gammaproteobacteria</taxon>
        <taxon>Chromatiales</taxon>
        <taxon>Ectothiorhodospiraceae</taxon>
        <taxon>Acidihalobacter</taxon>
    </lineage>
</organism>
<sequence length="425" mass="48181">MAGDWQSLAAEDFCASVRDGTHDSPKSVDHGRSLVTSRHITGGRLDLSNAYLISQEDFDAINKRSKVDRWDVLISMIGTVGETCLIRDDPDFAIKNIGLFKCKGEIDGKWLYYFLRTPQAQQLIREQARGTTQQYIPLGALRKIPIPVPNSTDDMRSIAHILGTLDDKIELNRRRNQTLEAMARALFKDWFVDFGPVRAKMEGREPYLPRDIWALFPERLDDEGKPEGWELGTLGDVAEHPRRSIQPDNIEPDTPYIALEHMPKRCIALSDWDRADSLGSNKFEFREGEILFGKLRPYFHKVGIAPISGVCSTDIVVVTAKKERWFGLVLCHISSDEFVEYTNAGSTGTKMPRTSWNEMARYSLVLPPEALARTFNKIVRPWVGQIIGGIHESRTLSQLRDTLLPKLISGELRIKDAEKFLERVA</sequence>
<dbReference type="Gene3D" id="3.90.220.20">
    <property type="entry name" value="DNA methylase specificity domains"/>
    <property type="match status" value="2"/>
</dbReference>
<keyword evidence="5" id="KW-0614">Plasmid</keyword>
<accession>A0A1D8KCL7</accession>
<dbReference type="PANTHER" id="PTHR30408:SF13">
    <property type="entry name" value="TYPE I RESTRICTION ENZYME HINDI SPECIFICITY SUBUNIT"/>
    <property type="match status" value="1"/>
</dbReference>
<dbReference type="KEGG" id="aaeo:BJI67_15760"/>
<dbReference type="InterPro" id="IPR000055">
    <property type="entry name" value="Restrct_endonuc_typeI_TRD"/>
</dbReference>
<gene>
    <name evidence="5" type="ORF">BJI67_15760</name>
</gene>
<dbReference type="InterPro" id="IPR044946">
    <property type="entry name" value="Restrct_endonuc_typeI_TRD_sf"/>
</dbReference>
<dbReference type="SUPFAM" id="SSF116734">
    <property type="entry name" value="DNA methylase specificity domain"/>
    <property type="match status" value="2"/>
</dbReference>
<keyword evidence="6" id="KW-1185">Reference proteome</keyword>
<dbReference type="AlphaFoldDB" id="A0A1D8KCL7"/>
<geneLocation type="plasmid" evidence="6">
    <name>papv6</name>
</geneLocation>
<proteinExistence type="inferred from homology"/>
<evidence type="ECO:0000313" key="5">
    <source>
        <dbReference type="EMBL" id="AOV18701.1"/>
    </source>
</evidence>
<keyword evidence="2" id="KW-0680">Restriction system</keyword>
<dbReference type="PANTHER" id="PTHR30408">
    <property type="entry name" value="TYPE-1 RESTRICTION ENZYME ECOKI SPECIFICITY PROTEIN"/>
    <property type="match status" value="1"/>
</dbReference>
<dbReference type="Proteomes" id="UP000095342">
    <property type="component" value="Plasmid pAPV6"/>
</dbReference>
<dbReference type="RefSeq" id="WP_070074224.1">
    <property type="nucleotide sequence ID" value="NZ_CP017449.1"/>
</dbReference>
<reference evidence="5 6" key="1">
    <citation type="submission" date="2016-09" db="EMBL/GenBank/DDBJ databases">
        <title>Acidihalobacter prosperus V6 (DSM14174).</title>
        <authorList>
            <person name="Khaleque H.N."/>
            <person name="Ramsay J.P."/>
            <person name="Murphy R.J.T."/>
            <person name="Kaksonen A.H."/>
            <person name="Boxall N.J."/>
            <person name="Watkin E.L.J."/>
        </authorList>
    </citation>
    <scope>NUCLEOTIDE SEQUENCE [LARGE SCALE GENOMIC DNA]</scope>
    <source>
        <strain evidence="5 6">V6</strain>
        <plasmid evidence="6">papv6</plasmid>
    </source>
</reference>
<keyword evidence="3" id="KW-0238">DNA-binding</keyword>